<organism evidence="2 3">
    <name type="scientific">Tateyamaria armeniaca</name>
    <dbReference type="NCBI Taxonomy" id="2518930"/>
    <lineage>
        <taxon>Bacteria</taxon>
        <taxon>Pseudomonadati</taxon>
        <taxon>Pseudomonadota</taxon>
        <taxon>Alphaproteobacteria</taxon>
        <taxon>Rhodobacterales</taxon>
        <taxon>Roseobacteraceae</taxon>
        <taxon>Tateyamaria</taxon>
    </lineage>
</organism>
<keyword evidence="1" id="KW-1133">Transmembrane helix</keyword>
<evidence type="ECO:0000313" key="3">
    <source>
        <dbReference type="Proteomes" id="UP001627408"/>
    </source>
</evidence>
<proteinExistence type="predicted"/>
<dbReference type="EMBL" id="JBHDIY010000002">
    <property type="protein sequence ID" value="MFL4469249.1"/>
    <property type="molecule type" value="Genomic_DNA"/>
</dbReference>
<reference evidence="2 3" key="1">
    <citation type="submission" date="2024-08" db="EMBL/GenBank/DDBJ databases">
        <title>Tateyamaria sp. nov., isolated from marine algae.</title>
        <authorList>
            <person name="Choi B.J."/>
            <person name="Kim J.M."/>
            <person name="Lee J.K."/>
            <person name="Choi D.G."/>
            <person name="Bayburt H."/>
            <person name="Baek J.H."/>
            <person name="Han D.M."/>
            <person name="Jeon C.O."/>
        </authorList>
    </citation>
    <scope>NUCLEOTIDE SEQUENCE [LARGE SCALE GENOMIC DNA]</scope>
    <source>
        <strain evidence="2 3">KMU-156</strain>
    </source>
</reference>
<dbReference type="RefSeq" id="WP_407591024.1">
    <property type="nucleotide sequence ID" value="NZ_JBHDIY010000002.1"/>
</dbReference>
<feature type="transmembrane region" description="Helical" evidence="1">
    <location>
        <begin position="57"/>
        <end position="77"/>
    </location>
</feature>
<dbReference type="Proteomes" id="UP001627408">
    <property type="component" value="Unassembled WGS sequence"/>
</dbReference>
<gene>
    <name evidence="2" type="ORF">ACERZ8_04945</name>
</gene>
<feature type="transmembrane region" description="Helical" evidence="1">
    <location>
        <begin position="97"/>
        <end position="116"/>
    </location>
</feature>
<evidence type="ECO:0000256" key="1">
    <source>
        <dbReference type="SAM" id="Phobius"/>
    </source>
</evidence>
<sequence length="117" mass="12746">MLLVLFTMAFVLGPALFLALVRYDIRRLPLALIASVLVIASFVLRSEASLTLGIDPVPVFLSILSIWLAWILVLVVVTRAVRAAYPGAAARRWSRSIGAMGTTVPWFGFAAAQMMVK</sequence>
<keyword evidence="1" id="KW-0472">Membrane</keyword>
<accession>A0ABW8UT76</accession>
<keyword evidence="3" id="KW-1185">Reference proteome</keyword>
<evidence type="ECO:0000313" key="2">
    <source>
        <dbReference type="EMBL" id="MFL4469249.1"/>
    </source>
</evidence>
<protein>
    <submittedName>
        <fullName evidence="2">Uncharacterized protein</fullName>
    </submittedName>
</protein>
<feature type="transmembrane region" description="Helical" evidence="1">
    <location>
        <begin position="27"/>
        <end position="45"/>
    </location>
</feature>
<keyword evidence="1" id="KW-0812">Transmembrane</keyword>
<comment type="caution">
    <text evidence="2">The sequence shown here is derived from an EMBL/GenBank/DDBJ whole genome shotgun (WGS) entry which is preliminary data.</text>
</comment>
<name>A0ABW8UT76_9RHOB</name>